<proteinExistence type="inferred from homology"/>
<evidence type="ECO:0000313" key="6">
    <source>
        <dbReference type="Proteomes" id="UP000008237"/>
    </source>
</evidence>
<dbReference type="Pfam" id="PF25151">
    <property type="entry name" value="TPR_Trm732_C"/>
    <property type="match status" value="1"/>
</dbReference>
<keyword evidence="6" id="KW-1185">Reference proteome</keyword>
<dbReference type="STRING" id="610380.E2BWA2"/>
<evidence type="ECO:0000256" key="2">
    <source>
        <dbReference type="ARBA" id="ARBA00022694"/>
    </source>
</evidence>
<dbReference type="OrthoDB" id="6614653at2759"/>
<dbReference type="OMA" id="ISCIWMS"/>
<evidence type="ECO:0000259" key="4">
    <source>
        <dbReference type="Pfam" id="PF25151"/>
    </source>
</evidence>
<reference evidence="5 6" key="1">
    <citation type="journal article" date="2010" name="Science">
        <title>Genomic comparison of the ants Camponotus floridanus and Harpegnathos saltator.</title>
        <authorList>
            <person name="Bonasio R."/>
            <person name="Zhang G."/>
            <person name="Ye C."/>
            <person name="Mutti N.S."/>
            <person name="Fang X."/>
            <person name="Qin N."/>
            <person name="Donahue G."/>
            <person name="Yang P."/>
            <person name="Li Q."/>
            <person name="Li C."/>
            <person name="Zhang P."/>
            <person name="Huang Z."/>
            <person name="Berger S.L."/>
            <person name="Reinberg D."/>
            <person name="Wang J."/>
            <person name="Liebig J."/>
        </authorList>
    </citation>
    <scope>NUCLEOTIDE SEQUENCE [LARGE SCALE GENOMIC DNA]</scope>
    <source>
        <strain evidence="5 6">R22 G/1</strain>
    </source>
</reference>
<dbReference type="PANTHER" id="PTHR14387:SF0">
    <property type="entry name" value="DUF2428 DOMAIN-CONTAINING PROTEIN"/>
    <property type="match status" value="1"/>
</dbReference>
<protein>
    <submittedName>
        <fullName evidence="5">Thyroid adenoma-associated protein</fullName>
    </submittedName>
</protein>
<evidence type="ECO:0000256" key="1">
    <source>
        <dbReference type="ARBA" id="ARBA00010409"/>
    </source>
</evidence>
<sequence>MSVLNENMKLSDVFDELLSCQDDVPIFRRLISIAHSRYSLLANENTREWEPILKHIVQIISGTSESANERVLLASHAFHSLLSARPDSSFLLDVVILFQRLESRDLCFLEERYVVSDVVLFKLLNAHGYLQVNRKDMYHDHVLSTMFDIIHRNCTKYTRYSYFAYKVLHVWLKRTTDTRFWHRSDIVLEQKLEAVLFSNWSNAFNDVPKQNAQLFNVYLRIMSEKYNGFLKHIFDTCDKYISWQDETRFTILAEVLRLWDNVETMMENLTQDFLYNLFNTLTYKSLRCAVTKVYMVILRKLSESEWREVFGETVKTIIEHWESGDYEDFDALHSLLKYWLDPTIDTHKDTFTFLWELRTESQDCYFHSHLLMTAARLNILLPQMCDIDRYINDRREITRMNAFAALCYRDRPDKIFGDNQTNPFIQIKRFLWFNANVSSVLMREHIVKYFKILYSNILRTIYARAKCARSIREFTKWLHEFFMDCFEIGSCYQRKILALKLYTALLSFTRRDSYKNCDYGEYLRNIATIDKYLIVTDNWRFTNEESLSALLRLVLDSTLDIRQLATDLILKYFKKDILPDADKVIYACGMQRCNSCKFYEVESGAAFMKILAHWSSSDKINGLEDSTAIFSGDEFNDIVNLKRASLNYSTVLLCLARQQLTLMKSDILKAVAENRPFYGMLTALLAITFRAGPESRSSSTDPEFTGEVLNLSKDAADFFLSTLFMKQSNTVYSSSFAEMGLAIDEHIRISEIDDCNYGKLQLSPAHQVLISCIWMSLKVLCEIASEIGMLMQSEEMVKSSMDIIVMVLLKCRHKGVVESAGVAIANLSRRLYDRKEYCELPQTYLTSLLGEAMEGEELLHLTRRGAGLSIMFHKLVVSDNRRDRPMVHFMVQKLLRSLENFSLVEIREVQSDSSGLLQDSPWARRLYFLCTLVADKEIHASLIPYIEEICLRCFDCIESDVWTVRNASLQLYGAVVPRLVGQCSGNKKDGSLDFADGYSLNHFITHYPKLAGRMLMQLQSASKITGTSDAALRSYAKVAHTLALLSRMWTGGCDLVDYPSSALIQHFRKPLYELCEKPMIHIRQLAAKAYVALTPSTCLGSTLDTIQRIIRESDNDNRSYGLFLIVGHLVDRLIRDTLASSRPHVPKETRTSDLYAHFCQRYRNVLTAWRDMCKDEGYYKQPCYMLETLFFEMMQADGDMNFLPDEHDDIWATIGRITPSQKIQPGFFQFLSLRARHCALHMKNSIPEIARSVLDANCTEQSIGFLNGTSHSVSLLEFILTYVTSMRDDHDPLLLAHMARLVRGIMKNDDLFDDEEPKLDSLARKFRRIAADTVATNPNVVYMKNALILAFSDQEMLINETLSHVLSLSTDDEQSVRLAATDYLEFAFRRFAQLTDDSRLTLMKCCLILLKDEVTEIRDVVSTLLQKYAIHQRIRSEPPRQLQHAEIVYQRFLEDVVCQLLTDQSLTVDDALNNKVANIVLYFTRGIKNSTDSNVTIENPFYHDDATFYKEESKFLNLCYLYGKLRIIDESPCANKNNCCDVARAVEVSREFRKKITCNYDLKTFLCIKEMDYLIRKRDFLLQCLLVSPIVHLSLS</sequence>
<organism evidence="6">
    <name type="scientific">Harpegnathos saltator</name>
    <name type="common">Jerdon's jumping ant</name>
    <dbReference type="NCBI Taxonomy" id="610380"/>
    <lineage>
        <taxon>Eukaryota</taxon>
        <taxon>Metazoa</taxon>
        <taxon>Ecdysozoa</taxon>
        <taxon>Arthropoda</taxon>
        <taxon>Hexapoda</taxon>
        <taxon>Insecta</taxon>
        <taxon>Pterygota</taxon>
        <taxon>Neoptera</taxon>
        <taxon>Endopterygota</taxon>
        <taxon>Hymenoptera</taxon>
        <taxon>Apocrita</taxon>
        <taxon>Aculeata</taxon>
        <taxon>Formicoidea</taxon>
        <taxon>Formicidae</taxon>
        <taxon>Ponerinae</taxon>
        <taxon>Ponerini</taxon>
        <taxon>Harpegnathos</taxon>
    </lineage>
</organism>
<keyword evidence="2" id="KW-0819">tRNA processing</keyword>
<dbReference type="Pfam" id="PF10350">
    <property type="entry name" value="DUF2428"/>
    <property type="match status" value="1"/>
</dbReference>
<evidence type="ECO:0000259" key="3">
    <source>
        <dbReference type="Pfam" id="PF10350"/>
    </source>
</evidence>
<dbReference type="Proteomes" id="UP000008237">
    <property type="component" value="Unassembled WGS sequence"/>
</dbReference>
<dbReference type="InterPro" id="IPR056842">
    <property type="entry name" value="THADA-like_TPR_C"/>
</dbReference>
<dbReference type="EMBL" id="GL451103">
    <property type="protein sequence ID" value="EFN80006.1"/>
    <property type="molecule type" value="Genomic_DNA"/>
</dbReference>
<dbReference type="SUPFAM" id="SSF48371">
    <property type="entry name" value="ARM repeat"/>
    <property type="match status" value="1"/>
</dbReference>
<gene>
    <name evidence="5" type="ORF">EAI_10705</name>
</gene>
<name>E2BWA2_HARSA</name>
<accession>E2BWA2</accession>
<dbReference type="GO" id="GO:0030488">
    <property type="term" value="P:tRNA methylation"/>
    <property type="evidence" value="ECO:0007669"/>
    <property type="project" value="TreeGrafter"/>
</dbReference>
<dbReference type="InParanoid" id="E2BWA2"/>
<dbReference type="GO" id="GO:0005829">
    <property type="term" value="C:cytosol"/>
    <property type="evidence" value="ECO:0007669"/>
    <property type="project" value="TreeGrafter"/>
</dbReference>
<dbReference type="PANTHER" id="PTHR14387">
    <property type="entry name" value="THADA/DEATH RECEPTOR INTERACTING PROTEIN"/>
    <property type="match status" value="1"/>
</dbReference>
<dbReference type="InterPro" id="IPR019442">
    <property type="entry name" value="THADA/TRM732_DUF2428"/>
</dbReference>
<feature type="domain" description="DUF2428" evidence="3">
    <location>
        <begin position="707"/>
        <end position="963"/>
    </location>
</feature>
<dbReference type="InterPro" id="IPR016024">
    <property type="entry name" value="ARM-type_fold"/>
</dbReference>
<feature type="domain" description="tRNA (32-2'-O)-methyltransferase regulator THADA-like C-terminal TPR repeats region" evidence="4">
    <location>
        <begin position="965"/>
        <end position="1128"/>
    </location>
</feature>
<comment type="similarity">
    <text evidence="1">Belongs to the THADA family.</text>
</comment>
<dbReference type="InterPro" id="IPR051954">
    <property type="entry name" value="tRNA_methyltransferase_THADA"/>
</dbReference>
<evidence type="ECO:0000313" key="5">
    <source>
        <dbReference type="EMBL" id="EFN80006.1"/>
    </source>
</evidence>